<dbReference type="InterPro" id="IPR004839">
    <property type="entry name" value="Aminotransferase_I/II_large"/>
</dbReference>
<evidence type="ECO:0000256" key="4">
    <source>
        <dbReference type="ARBA" id="ARBA00022679"/>
    </source>
</evidence>
<dbReference type="PANTHER" id="PTHR43488:SF2">
    <property type="entry name" value="GLUTAMATE-PYRUVATE AMINOTRANSFERASE ALAA"/>
    <property type="match status" value="1"/>
</dbReference>
<evidence type="ECO:0000256" key="1">
    <source>
        <dbReference type="ARBA" id="ARBA00001933"/>
    </source>
</evidence>
<evidence type="ECO:0000256" key="5">
    <source>
        <dbReference type="ARBA" id="ARBA00022898"/>
    </source>
</evidence>
<dbReference type="PANTHER" id="PTHR43488">
    <property type="entry name" value="GLUTAMATE-PYRUVATE AMINOTRANSFERASE ALAA"/>
    <property type="match status" value="1"/>
</dbReference>
<comment type="similarity">
    <text evidence="2">Belongs to the class-I pyridoxal-phosphate-dependent aminotransferase family.</text>
</comment>
<accession>A0ABY2M3Y9</accession>
<evidence type="ECO:0000256" key="2">
    <source>
        <dbReference type="ARBA" id="ARBA00007441"/>
    </source>
</evidence>
<evidence type="ECO:0000259" key="7">
    <source>
        <dbReference type="Pfam" id="PF00155"/>
    </source>
</evidence>
<dbReference type="Gene3D" id="3.90.1150.10">
    <property type="entry name" value="Aspartate Aminotransferase, domain 1"/>
    <property type="match status" value="1"/>
</dbReference>
<dbReference type="InterPro" id="IPR015424">
    <property type="entry name" value="PyrdxlP-dep_Trfase"/>
</dbReference>
<keyword evidence="4" id="KW-0808">Transferase</keyword>
<evidence type="ECO:0000256" key="3">
    <source>
        <dbReference type="ARBA" id="ARBA00022576"/>
    </source>
</evidence>
<keyword evidence="5" id="KW-0663">Pyridoxal phosphate</keyword>
<gene>
    <name evidence="8" type="ORF">EHQ46_01865</name>
</gene>
<sequence>MTKENVSFISNRLQSLGDLESENEISLTKKRFIQSGQKILDLTNSNPTQVGLEFPASVLSHILSNLNASVYDPIPEGLELARAEIATEYRKRGVIAETNQIHLTASTSEAYSYLFKLLTNPGDEVLTPNPGYPLFHFLIGFENLKEVHYELKTDPQNGQWVYDAETIASSISTKTKAIILVSPANPTGSKTTESFWNEWDSFGINLPIIIDEVFEPYDFSGNPHHLPKFPKYPVFVCNGFSKLLALPQTKLAWILNLSPEPFLTHFQKNLSFIADTYLSVNSLIQLATKELLPWKTMIQNRIRTRIMRNKALCYEFVNQTPSTKKIQETEAGWYYLVQIETEQKDESLVLEILKSTGVLVQPGSWYGFSHNKCILVISLITDEETLEKGLNLLQTFLK</sequence>
<dbReference type="InterPro" id="IPR015422">
    <property type="entry name" value="PyrdxlP-dep_Trfase_small"/>
</dbReference>
<dbReference type="SUPFAM" id="SSF53383">
    <property type="entry name" value="PLP-dependent transferases"/>
    <property type="match status" value="1"/>
</dbReference>
<dbReference type="Gene3D" id="3.40.640.10">
    <property type="entry name" value="Type I PLP-dependent aspartate aminotransferase-like (Major domain)"/>
    <property type="match status" value="1"/>
</dbReference>
<dbReference type="Pfam" id="PF00155">
    <property type="entry name" value="Aminotran_1_2"/>
    <property type="match status" value="1"/>
</dbReference>
<evidence type="ECO:0000256" key="6">
    <source>
        <dbReference type="ARBA" id="ARBA00026106"/>
    </source>
</evidence>
<organism evidence="8 9">
    <name type="scientific">Leptospira yanagawae</name>
    <dbReference type="NCBI Taxonomy" id="293069"/>
    <lineage>
        <taxon>Bacteria</taxon>
        <taxon>Pseudomonadati</taxon>
        <taxon>Spirochaetota</taxon>
        <taxon>Spirochaetia</taxon>
        <taxon>Leptospirales</taxon>
        <taxon>Leptospiraceae</taxon>
        <taxon>Leptospira</taxon>
    </lineage>
</organism>
<dbReference type="EMBL" id="RQFU01000005">
    <property type="protein sequence ID" value="TGL23901.1"/>
    <property type="molecule type" value="Genomic_DNA"/>
</dbReference>
<dbReference type="InterPro" id="IPR051926">
    <property type="entry name" value="Ala_Aminotransferase"/>
</dbReference>
<dbReference type="CDD" id="cd00609">
    <property type="entry name" value="AAT_like"/>
    <property type="match status" value="1"/>
</dbReference>
<dbReference type="RefSeq" id="WP_135633052.1">
    <property type="nucleotide sequence ID" value="NZ_RQFU01000005.1"/>
</dbReference>
<comment type="cofactor">
    <cofactor evidence="1">
        <name>pyridoxal 5'-phosphate</name>
        <dbReference type="ChEBI" id="CHEBI:597326"/>
    </cofactor>
</comment>
<comment type="caution">
    <text evidence="8">The sequence shown here is derived from an EMBL/GenBank/DDBJ whole genome shotgun (WGS) entry which is preliminary data.</text>
</comment>
<evidence type="ECO:0000313" key="9">
    <source>
        <dbReference type="Proteomes" id="UP000298200"/>
    </source>
</evidence>
<dbReference type="InterPro" id="IPR015421">
    <property type="entry name" value="PyrdxlP-dep_Trfase_major"/>
</dbReference>
<evidence type="ECO:0000313" key="8">
    <source>
        <dbReference type="EMBL" id="TGL23901.1"/>
    </source>
</evidence>
<feature type="domain" description="Aminotransferase class I/classII large" evidence="7">
    <location>
        <begin position="76"/>
        <end position="387"/>
    </location>
</feature>
<keyword evidence="9" id="KW-1185">Reference proteome</keyword>
<proteinExistence type="inferred from homology"/>
<keyword evidence="3 8" id="KW-0032">Aminotransferase</keyword>
<reference evidence="9" key="1">
    <citation type="journal article" date="2019" name="PLoS Negl. Trop. Dis.">
        <title>Revisiting the worldwide diversity of Leptospira species in the environment.</title>
        <authorList>
            <person name="Vincent A.T."/>
            <person name="Schiettekatte O."/>
            <person name="Bourhy P."/>
            <person name="Veyrier F.J."/>
            <person name="Picardeau M."/>
        </authorList>
    </citation>
    <scope>NUCLEOTIDE SEQUENCE [LARGE SCALE GENOMIC DNA]</scope>
    <source>
        <strain evidence="9">201800272</strain>
    </source>
</reference>
<name>A0ABY2M3Y9_9LEPT</name>
<dbReference type="EC" id="2.6.1.2" evidence="6"/>
<protein>
    <recommendedName>
        <fullName evidence="6">alanine transaminase</fullName>
        <ecNumber evidence="6">2.6.1.2</ecNumber>
    </recommendedName>
</protein>
<dbReference type="Proteomes" id="UP000298200">
    <property type="component" value="Unassembled WGS sequence"/>
</dbReference>
<dbReference type="GO" id="GO:0008483">
    <property type="term" value="F:transaminase activity"/>
    <property type="evidence" value="ECO:0007669"/>
    <property type="project" value="UniProtKB-KW"/>
</dbReference>